<evidence type="ECO:0000256" key="2">
    <source>
        <dbReference type="PIRSR" id="PIRSR613078-1"/>
    </source>
</evidence>
<dbReference type="EMBL" id="CP104396">
    <property type="protein sequence ID" value="UXC64162.1"/>
    <property type="molecule type" value="Genomic_DNA"/>
</dbReference>
<accession>A0A226RDX0</accession>
<sequence length="229" mass="26226">MAVVHFYLVRHGQTKLNKKRRLQGVTNSPLTKKGIRMAKRLGQELKQIKFEAVYTSDLKRTQKTAQYIIDENEAYYPPVYQDPDLREISFGKFEEAKNTKMIPKALKALGLRRILQALLNEEHVAELTELFRSLDGNEVIEDADHLTLRMTRALTNIGNQYQDKGGNILIVTHGLILSNFIESLEGEVPLFLLDNSRASRVDYENGKFKVIYVNRMKLDDKGMAKDAIS</sequence>
<dbReference type="EMBL" id="PKGI01000004">
    <property type="protein sequence ID" value="PLA77436.1"/>
    <property type="molecule type" value="Genomic_DNA"/>
</dbReference>
<gene>
    <name evidence="4" type="ORF">AYP69_03220</name>
    <name evidence="5" type="ORF">CYR79_01075</name>
    <name evidence="6" type="ORF">N4562_03865</name>
</gene>
<dbReference type="EMBL" id="LUGO01000035">
    <property type="protein sequence ID" value="OXS40992.1"/>
    <property type="molecule type" value="Genomic_DNA"/>
</dbReference>
<dbReference type="GO" id="GO:0043456">
    <property type="term" value="P:regulation of pentose-phosphate shunt"/>
    <property type="evidence" value="ECO:0007669"/>
    <property type="project" value="TreeGrafter"/>
</dbReference>
<evidence type="ECO:0000313" key="4">
    <source>
        <dbReference type="EMBL" id="OXS40992.1"/>
    </source>
</evidence>
<reference evidence="6" key="4">
    <citation type="submission" date="2022-09" db="EMBL/GenBank/DDBJ databases">
        <title>Complete genome of Ligilactobacillus agilis AM_LB6, isolated from chicken feces.</title>
        <authorList>
            <person name="den Bakker H.C."/>
            <person name="Mann A."/>
        </authorList>
    </citation>
    <scope>NUCLEOTIDE SEQUENCE</scope>
    <source>
        <strain evidence="6">AM_LB6</strain>
    </source>
</reference>
<dbReference type="STRING" id="1601.GCA_001243975_01481"/>
<feature type="binding site" evidence="3">
    <location>
        <begin position="10"/>
        <end position="17"/>
    </location>
    <ligand>
        <name>substrate</name>
    </ligand>
</feature>
<dbReference type="CDD" id="cd07067">
    <property type="entry name" value="HP_PGM_like"/>
    <property type="match status" value="1"/>
</dbReference>
<evidence type="ECO:0000313" key="6">
    <source>
        <dbReference type="EMBL" id="UXC64162.1"/>
    </source>
</evidence>
<dbReference type="PANTHER" id="PTHR46517:SF1">
    <property type="entry name" value="FRUCTOSE-2,6-BISPHOSPHATASE TIGAR"/>
    <property type="match status" value="1"/>
</dbReference>
<protein>
    <submittedName>
        <fullName evidence="5">Histidine phosphatase family protein</fullName>
    </submittedName>
    <submittedName>
        <fullName evidence="4">Phosphoglycerate mutase</fullName>
    </submittedName>
</protein>
<dbReference type="SMART" id="SM00855">
    <property type="entry name" value="PGAM"/>
    <property type="match status" value="1"/>
</dbReference>
<name>A0A226RDX0_9LACO</name>
<dbReference type="InterPro" id="IPR001345">
    <property type="entry name" value="PG/BPGM_mutase_AS"/>
</dbReference>
<organism evidence="4 7">
    <name type="scientific">Ligilactobacillus agilis</name>
    <dbReference type="NCBI Taxonomy" id="1601"/>
    <lineage>
        <taxon>Bacteria</taxon>
        <taxon>Bacillati</taxon>
        <taxon>Bacillota</taxon>
        <taxon>Bacilli</taxon>
        <taxon>Lactobacillales</taxon>
        <taxon>Lactobacillaceae</taxon>
        <taxon>Ligilactobacillus</taxon>
    </lineage>
</organism>
<evidence type="ECO:0000256" key="3">
    <source>
        <dbReference type="PIRSR" id="PIRSR613078-2"/>
    </source>
</evidence>
<feature type="binding site" evidence="3">
    <location>
        <position position="60"/>
    </location>
    <ligand>
        <name>substrate</name>
    </ligand>
</feature>
<evidence type="ECO:0000313" key="5">
    <source>
        <dbReference type="EMBL" id="PLA77436.1"/>
    </source>
</evidence>
<dbReference type="GO" id="GO:0045820">
    <property type="term" value="P:negative regulation of glycolytic process"/>
    <property type="evidence" value="ECO:0007669"/>
    <property type="project" value="TreeGrafter"/>
</dbReference>
<dbReference type="Proteomes" id="UP001058429">
    <property type="component" value="Chromosome"/>
</dbReference>
<reference evidence="4 7" key="1">
    <citation type="submission" date="2016-03" db="EMBL/GenBank/DDBJ databases">
        <title>Sequencing of Lactobacillus Species from Commercial Turkeys.</title>
        <authorList>
            <person name="Johnson T.J."/>
            <person name="Youmans B.P."/>
            <person name="Case K.A."/>
        </authorList>
    </citation>
    <scope>NUCLEOTIDE SEQUENCE [LARGE SCALE GENOMIC DNA]</scope>
    <source>
        <strain evidence="4 7">UMNLA1</strain>
    </source>
</reference>
<dbReference type="GO" id="GO:0005829">
    <property type="term" value="C:cytosol"/>
    <property type="evidence" value="ECO:0007669"/>
    <property type="project" value="TreeGrafter"/>
</dbReference>
<dbReference type="Proteomes" id="UP000215261">
    <property type="component" value="Unassembled WGS sequence"/>
</dbReference>
<evidence type="ECO:0000256" key="1">
    <source>
        <dbReference type="ARBA" id="ARBA00022801"/>
    </source>
</evidence>
<reference evidence="5" key="2">
    <citation type="submission" date="2017-12" db="EMBL/GenBank/DDBJ databases">
        <authorList>
            <person name="Hurst M.R.H."/>
        </authorList>
    </citation>
    <scope>NUCLEOTIDE SEQUENCE [LARGE SCALE GENOMIC DNA]</scope>
    <source>
        <strain evidence="5">268A</strain>
    </source>
</reference>
<feature type="active site" description="Proton donor/acceptor" evidence="2">
    <location>
        <position position="87"/>
    </location>
</feature>
<dbReference type="InterPro" id="IPR029033">
    <property type="entry name" value="His_PPase_superfam"/>
</dbReference>
<evidence type="ECO:0000313" key="8">
    <source>
        <dbReference type="Proteomes" id="UP000234579"/>
    </source>
</evidence>
<dbReference type="GO" id="GO:0004331">
    <property type="term" value="F:fructose-2,6-bisphosphate 2-phosphatase activity"/>
    <property type="evidence" value="ECO:0007669"/>
    <property type="project" value="TreeGrafter"/>
</dbReference>
<evidence type="ECO:0000313" key="7">
    <source>
        <dbReference type="Proteomes" id="UP000215261"/>
    </source>
</evidence>
<dbReference type="Gene3D" id="3.40.50.1240">
    <property type="entry name" value="Phosphoglycerate mutase-like"/>
    <property type="match status" value="1"/>
</dbReference>
<dbReference type="PANTHER" id="PTHR46517">
    <property type="entry name" value="FRUCTOSE-2,6-BISPHOSPHATASE TIGAR"/>
    <property type="match status" value="1"/>
</dbReference>
<dbReference type="AlphaFoldDB" id="A0A226RDX0"/>
<dbReference type="InterPro" id="IPR051695">
    <property type="entry name" value="Phosphoglycerate_Mutase"/>
</dbReference>
<dbReference type="Pfam" id="PF00300">
    <property type="entry name" value="His_Phos_1"/>
    <property type="match status" value="1"/>
</dbReference>
<dbReference type="InterPro" id="IPR013078">
    <property type="entry name" value="His_Pase_superF_clade-1"/>
</dbReference>
<proteinExistence type="predicted"/>
<dbReference type="SUPFAM" id="SSF53254">
    <property type="entry name" value="Phosphoglycerate mutase-like"/>
    <property type="match status" value="1"/>
</dbReference>
<dbReference type="KEGG" id="lagl:BEN83_02440"/>
<dbReference type="PROSITE" id="PS00175">
    <property type="entry name" value="PG_MUTASE"/>
    <property type="match status" value="1"/>
</dbReference>
<dbReference type="RefSeq" id="WP_050611975.1">
    <property type="nucleotide sequence ID" value="NZ_BLAM01000056.1"/>
</dbReference>
<dbReference type="GeneID" id="75136961"/>
<dbReference type="Proteomes" id="UP000234579">
    <property type="component" value="Unassembled WGS sequence"/>
</dbReference>
<feature type="active site" description="Tele-phosphohistidine intermediate" evidence="2">
    <location>
        <position position="11"/>
    </location>
</feature>
<reference evidence="8" key="3">
    <citation type="submission" date="2017-12" db="EMBL/GenBank/DDBJ databases">
        <authorList>
            <person name="Christensen H."/>
        </authorList>
    </citation>
    <scope>NUCLEOTIDE SEQUENCE [LARGE SCALE GENOMIC DNA]</scope>
    <source>
        <strain evidence="8">268A</strain>
    </source>
</reference>
<keyword evidence="1" id="KW-0378">Hydrolase</keyword>